<feature type="transmembrane region" description="Helical" evidence="6">
    <location>
        <begin position="209"/>
        <end position="229"/>
    </location>
</feature>
<gene>
    <name evidence="8" type="ORF">HQ497_08165</name>
</gene>
<accession>A0A973AA21</accession>
<dbReference type="InterPro" id="IPR020846">
    <property type="entry name" value="MFS_dom"/>
</dbReference>
<sequence>MSTAAEVSEAAHDGHITGYGEPGYRNYVLFLLMVVYTLNFVDRTLIAVVAQPIIDSFGLTDSQWGLLYGPPFALFYAVMGLPIALWADRSNRVRVITVCIILWSLMTALCGFAAGFAMLLFFRIGVAIGEAGCTPPANSIIGDYFIARKRATALGIYAMGVTLGSVLANLFGGPIAQMEGADFGAWITSIGLGSLFTALDWASIEGWRIAFVVVGLPGILIAMVVLFTIKEPPRGYSDGPDLAPTAPAHWGDAFKELKHKPTFWWMAIGAAMVAFVGYGLSSFQAPFLQREHGLDVRDAAIYFGAPLSFLAAIGTFFGGYLTEKFTPRYQTAVAWIPGIGLLIAVPAYIAAFFAEDLRVVFVLWGVAAMCHYAYLGAQYNIGQGVVSARSRATAIATLLILVSVIGNGIGPYFVGFMSDMFMSLQLADSNFAGQLTPAICGANDSVLSDAQRVVCDAANSTGLKNAVSVTVLWFIVAAGCFFMSARTLKRDFVAPLATS</sequence>
<evidence type="ECO:0000256" key="1">
    <source>
        <dbReference type="ARBA" id="ARBA00004141"/>
    </source>
</evidence>
<dbReference type="GO" id="GO:0022857">
    <property type="term" value="F:transmembrane transporter activity"/>
    <property type="evidence" value="ECO:0007669"/>
    <property type="project" value="InterPro"/>
</dbReference>
<feature type="transmembrane region" description="Helical" evidence="6">
    <location>
        <begin position="151"/>
        <end position="171"/>
    </location>
</feature>
<evidence type="ECO:0000256" key="3">
    <source>
        <dbReference type="ARBA" id="ARBA00022692"/>
    </source>
</evidence>
<dbReference type="CDD" id="cd17328">
    <property type="entry name" value="MFS_spinster_like"/>
    <property type="match status" value="1"/>
</dbReference>
<dbReference type="GO" id="GO:0016020">
    <property type="term" value="C:membrane"/>
    <property type="evidence" value="ECO:0007669"/>
    <property type="project" value="UniProtKB-SubCell"/>
</dbReference>
<keyword evidence="3 6" id="KW-0812">Transmembrane</keyword>
<dbReference type="EMBL" id="JABMOJ010000303">
    <property type="protein sequence ID" value="NQV65326.1"/>
    <property type="molecule type" value="Genomic_DNA"/>
</dbReference>
<organism evidence="8 9">
    <name type="scientific">SAR86 cluster bacterium</name>
    <dbReference type="NCBI Taxonomy" id="2030880"/>
    <lineage>
        <taxon>Bacteria</taxon>
        <taxon>Pseudomonadati</taxon>
        <taxon>Pseudomonadota</taxon>
        <taxon>Gammaproteobacteria</taxon>
        <taxon>SAR86 cluster</taxon>
    </lineage>
</organism>
<keyword evidence="5 6" id="KW-0472">Membrane</keyword>
<feature type="transmembrane region" description="Helical" evidence="6">
    <location>
        <begin position="66"/>
        <end position="87"/>
    </location>
</feature>
<feature type="transmembrane region" description="Helical" evidence="6">
    <location>
        <begin position="183"/>
        <end position="203"/>
    </location>
</feature>
<feature type="domain" description="Major facilitator superfamily (MFS) profile" evidence="7">
    <location>
        <begin position="28"/>
        <end position="488"/>
    </location>
</feature>
<dbReference type="Proteomes" id="UP000754644">
    <property type="component" value="Unassembled WGS sequence"/>
</dbReference>
<dbReference type="SUPFAM" id="SSF103473">
    <property type="entry name" value="MFS general substrate transporter"/>
    <property type="match status" value="1"/>
</dbReference>
<dbReference type="PANTHER" id="PTHR23505:SF79">
    <property type="entry name" value="PROTEIN SPINSTER"/>
    <property type="match status" value="1"/>
</dbReference>
<feature type="transmembrane region" description="Helical" evidence="6">
    <location>
        <begin position="300"/>
        <end position="321"/>
    </location>
</feature>
<dbReference type="AlphaFoldDB" id="A0A973AA21"/>
<feature type="transmembrane region" description="Helical" evidence="6">
    <location>
        <begin position="466"/>
        <end position="485"/>
    </location>
</feature>
<keyword evidence="4 6" id="KW-1133">Transmembrane helix</keyword>
<feature type="transmembrane region" description="Helical" evidence="6">
    <location>
        <begin position="99"/>
        <end position="122"/>
    </location>
</feature>
<reference evidence="8" key="1">
    <citation type="submission" date="2020-05" db="EMBL/GenBank/DDBJ databases">
        <title>Sulfur intermediates as new biogeochemical hubs in an aquatic model microbial ecosystem.</title>
        <authorList>
            <person name="Vigneron A."/>
        </authorList>
    </citation>
    <scope>NUCLEOTIDE SEQUENCE</scope>
    <source>
        <strain evidence="8">Bin.250</strain>
    </source>
</reference>
<evidence type="ECO:0000313" key="9">
    <source>
        <dbReference type="Proteomes" id="UP000754644"/>
    </source>
</evidence>
<dbReference type="Gene3D" id="1.20.1250.20">
    <property type="entry name" value="MFS general substrate transporter like domains"/>
    <property type="match status" value="1"/>
</dbReference>
<proteinExistence type="predicted"/>
<dbReference type="InterPro" id="IPR011701">
    <property type="entry name" value="MFS"/>
</dbReference>
<keyword evidence="2" id="KW-0813">Transport</keyword>
<feature type="transmembrane region" description="Helical" evidence="6">
    <location>
        <begin position="27"/>
        <end position="54"/>
    </location>
</feature>
<evidence type="ECO:0000256" key="2">
    <source>
        <dbReference type="ARBA" id="ARBA00022448"/>
    </source>
</evidence>
<dbReference type="PANTHER" id="PTHR23505">
    <property type="entry name" value="SPINSTER"/>
    <property type="match status" value="1"/>
</dbReference>
<evidence type="ECO:0000256" key="4">
    <source>
        <dbReference type="ARBA" id="ARBA00022989"/>
    </source>
</evidence>
<evidence type="ECO:0000256" key="6">
    <source>
        <dbReference type="SAM" id="Phobius"/>
    </source>
</evidence>
<feature type="transmembrane region" description="Helical" evidence="6">
    <location>
        <begin position="393"/>
        <end position="414"/>
    </location>
</feature>
<feature type="transmembrane region" description="Helical" evidence="6">
    <location>
        <begin position="359"/>
        <end position="381"/>
    </location>
</feature>
<feature type="transmembrane region" description="Helical" evidence="6">
    <location>
        <begin position="333"/>
        <end position="353"/>
    </location>
</feature>
<dbReference type="InterPro" id="IPR036259">
    <property type="entry name" value="MFS_trans_sf"/>
</dbReference>
<dbReference type="Pfam" id="PF07690">
    <property type="entry name" value="MFS_1"/>
    <property type="match status" value="1"/>
</dbReference>
<comment type="caution">
    <text evidence="8">The sequence shown here is derived from an EMBL/GenBank/DDBJ whole genome shotgun (WGS) entry which is preliminary data.</text>
</comment>
<comment type="subcellular location">
    <subcellularLocation>
        <location evidence="1">Membrane</location>
        <topology evidence="1">Multi-pass membrane protein</topology>
    </subcellularLocation>
</comment>
<name>A0A973AA21_9GAMM</name>
<feature type="transmembrane region" description="Helical" evidence="6">
    <location>
        <begin position="263"/>
        <end position="280"/>
    </location>
</feature>
<dbReference type="PROSITE" id="PS50850">
    <property type="entry name" value="MFS"/>
    <property type="match status" value="1"/>
</dbReference>
<evidence type="ECO:0000259" key="7">
    <source>
        <dbReference type="PROSITE" id="PS50850"/>
    </source>
</evidence>
<evidence type="ECO:0000313" key="8">
    <source>
        <dbReference type="EMBL" id="NQV65326.1"/>
    </source>
</evidence>
<protein>
    <submittedName>
        <fullName evidence="8">MFS transporter</fullName>
    </submittedName>
</protein>
<dbReference type="InterPro" id="IPR044770">
    <property type="entry name" value="MFS_spinster-like"/>
</dbReference>
<evidence type="ECO:0000256" key="5">
    <source>
        <dbReference type="ARBA" id="ARBA00023136"/>
    </source>
</evidence>